<protein>
    <submittedName>
        <fullName evidence="2">Uncharacterized protein</fullName>
    </submittedName>
</protein>
<dbReference type="EMBL" id="MEWX01000025">
    <property type="protein sequence ID" value="OGC80332.1"/>
    <property type="molecule type" value="Genomic_DNA"/>
</dbReference>
<keyword evidence="1" id="KW-1133">Transmembrane helix</keyword>
<keyword evidence="1" id="KW-0472">Membrane</keyword>
<reference evidence="2 3" key="1">
    <citation type="journal article" date="2016" name="Nat. Commun.">
        <title>Thousands of microbial genomes shed light on interconnected biogeochemical processes in an aquifer system.</title>
        <authorList>
            <person name="Anantharaman K."/>
            <person name="Brown C.T."/>
            <person name="Hug L.A."/>
            <person name="Sharon I."/>
            <person name="Castelle C.J."/>
            <person name="Probst A.J."/>
            <person name="Thomas B.C."/>
            <person name="Singh A."/>
            <person name="Wilkins M.J."/>
            <person name="Karaoz U."/>
            <person name="Brodie E.L."/>
            <person name="Williams K.H."/>
            <person name="Hubbard S.S."/>
            <person name="Banfield J.F."/>
        </authorList>
    </citation>
    <scope>NUCLEOTIDE SEQUENCE [LARGE SCALE GENOMIC DNA]</scope>
</reference>
<accession>A0A1F4XF90</accession>
<evidence type="ECO:0000256" key="1">
    <source>
        <dbReference type="SAM" id="Phobius"/>
    </source>
</evidence>
<feature type="transmembrane region" description="Helical" evidence="1">
    <location>
        <begin position="27"/>
        <end position="45"/>
    </location>
</feature>
<evidence type="ECO:0000313" key="3">
    <source>
        <dbReference type="Proteomes" id="UP000176185"/>
    </source>
</evidence>
<sequence length="127" mass="13997">MEKDETLVKQPLLQNLYSMGKSMLIRFSPWLIASAILGLALGVALGGHAERQMARVAGEALASVIMLPQQVVNRGNKGDRLPLRAEVLKMREDIRVLWDLELSAPGQFAPVCPAPANIRWEPLTELV</sequence>
<proteinExistence type="predicted"/>
<comment type="caution">
    <text evidence="2">The sequence shown here is derived from an EMBL/GenBank/DDBJ whole genome shotgun (WGS) entry which is preliminary data.</text>
</comment>
<organism evidence="2 3">
    <name type="scientific">Candidatus Adlerbacteria bacterium RIFCSPLOWO2_01_FULL_51_16</name>
    <dbReference type="NCBI Taxonomy" id="1797243"/>
    <lineage>
        <taxon>Bacteria</taxon>
        <taxon>Candidatus Adleribacteriota</taxon>
    </lineage>
</organism>
<dbReference type="AlphaFoldDB" id="A0A1F4XF90"/>
<dbReference type="STRING" id="1797243.A2943_01025"/>
<evidence type="ECO:0000313" key="2">
    <source>
        <dbReference type="EMBL" id="OGC80332.1"/>
    </source>
</evidence>
<keyword evidence="1" id="KW-0812">Transmembrane</keyword>
<gene>
    <name evidence="2" type="ORF">A2943_01025</name>
</gene>
<dbReference type="Proteomes" id="UP000176185">
    <property type="component" value="Unassembled WGS sequence"/>
</dbReference>
<name>A0A1F4XF90_9BACT</name>